<dbReference type="InterPro" id="IPR014562">
    <property type="entry name" value="UCP030959_TPR_rpt-cont"/>
</dbReference>
<sequence length="246" mass="29018">MLFYYLTIALQIYCFYHAYQNRGELYWYAIIFFLPVIGCLIYVFMKILNKSDATVIGEEISSTINPGKKIKDLKEKVEFADTFSNRLALADAYLQRKEYENALENYEVLLDGAHKNDTYLQEQLVITNYHLKNYESVIELAKPLKANSENRALKVLFYLGLSYKALNKFNNAEKNLRALDIRYSNYPERLVLAQFLLEREKVDDAKELVSELLSEHNYMSKPNKRIYRDTFMEVKKLSDTLQLEYK</sequence>
<proteinExistence type="predicted"/>
<keyword evidence="2" id="KW-0812">Transmembrane</keyword>
<dbReference type="SUPFAM" id="SSF48452">
    <property type="entry name" value="TPR-like"/>
    <property type="match status" value="1"/>
</dbReference>
<dbReference type="PIRSF" id="PIRSF030959">
    <property type="entry name" value="UCP030959"/>
    <property type="match status" value="1"/>
</dbReference>
<keyword evidence="2" id="KW-1133">Transmembrane helix</keyword>
<name>A0A1Z8AJY6_9FLAO</name>
<evidence type="ECO:0000313" key="4">
    <source>
        <dbReference type="Proteomes" id="UP000196102"/>
    </source>
</evidence>
<feature type="coiled-coil region" evidence="1">
    <location>
        <begin position="89"/>
        <end position="116"/>
    </location>
</feature>
<organism evidence="3 4">
    <name type="scientific">Nonlabens dokdonensis</name>
    <dbReference type="NCBI Taxonomy" id="328515"/>
    <lineage>
        <taxon>Bacteria</taxon>
        <taxon>Pseudomonadati</taxon>
        <taxon>Bacteroidota</taxon>
        <taxon>Flavobacteriia</taxon>
        <taxon>Flavobacteriales</taxon>
        <taxon>Flavobacteriaceae</taxon>
        <taxon>Nonlabens</taxon>
    </lineage>
</organism>
<dbReference type="Gene3D" id="1.25.40.10">
    <property type="entry name" value="Tetratricopeptide repeat domain"/>
    <property type="match status" value="1"/>
</dbReference>
<keyword evidence="2" id="KW-0472">Membrane</keyword>
<accession>A0A1Z8AJY6</accession>
<comment type="caution">
    <text evidence="3">The sequence shown here is derived from an EMBL/GenBank/DDBJ whole genome shotgun (WGS) entry which is preliminary data.</text>
</comment>
<dbReference type="InterPro" id="IPR011990">
    <property type="entry name" value="TPR-like_helical_dom_sf"/>
</dbReference>
<dbReference type="RefSeq" id="WP_303687811.1">
    <property type="nucleotide sequence ID" value="NZ_CAJXYO010000006.1"/>
</dbReference>
<keyword evidence="1" id="KW-0175">Coiled coil</keyword>
<dbReference type="AlphaFoldDB" id="A0A1Z8AJY6"/>
<evidence type="ECO:0000256" key="2">
    <source>
        <dbReference type="SAM" id="Phobius"/>
    </source>
</evidence>
<evidence type="ECO:0000313" key="3">
    <source>
        <dbReference type="EMBL" id="OUS10647.1"/>
    </source>
</evidence>
<protein>
    <recommendedName>
        <fullName evidence="5">Cardiolipin synthase N-terminal domain-containing protein</fullName>
    </recommendedName>
</protein>
<dbReference type="Proteomes" id="UP000196102">
    <property type="component" value="Unassembled WGS sequence"/>
</dbReference>
<feature type="transmembrane region" description="Helical" evidence="2">
    <location>
        <begin position="25"/>
        <end position="45"/>
    </location>
</feature>
<evidence type="ECO:0008006" key="5">
    <source>
        <dbReference type="Google" id="ProtNLM"/>
    </source>
</evidence>
<gene>
    <name evidence="3" type="ORF">A9Q93_12635</name>
</gene>
<evidence type="ECO:0000256" key="1">
    <source>
        <dbReference type="SAM" id="Coils"/>
    </source>
</evidence>
<reference evidence="4" key="1">
    <citation type="journal article" date="2017" name="Proc. Natl. Acad. Sci. U.S.A.">
        <title>Simulation of Deepwater Horizon oil plume reveals substrate specialization within a complex community of hydrocarbon-degraders.</title>
        <authorList>
            <person name="Hu P."/>
            <person name="Dubinsky E.A."/>
            <person name="Probst A.J."/>
            <person name="Wang J."/>
            <person name="Sieber C.M.K."/>
            <person name="Tom L.M."/>
            <person name="Gardinali P."/>
            <person name="Banfield J.F."/>
            <person name="Atlas R.M."/>
            <person name="Andersen G.L."/>
        </authorList>
    </citation>
    <scope>NUCLEOTIDE SEQUENCE [LARGE SCALE GENOMIC DNA]</scope>
</reference>
<dbReference type="EMBL" id="MAAX01000193">
    <property type="protein sequence ID" value="OUS10647.1"/>
    <property type="molecule type" value="Genomic_DNA"/>
</dbReference>